<evidence type="ECO:0000313" key="3">
    <source>
        <dbReference type="Proteomes" id="UP000887563"/>
    </source>
</evidence>
<dbReference type="Proteomes" id="UP000887563">
    <property type="component" value="Unplaced"/>
</dbReference>
<dbReference type="InterPro" id="IPR006133">
    <property type="entry name" value="DNA-dir_DNA_pol_B_exonuc"/>
</dbReference>
<dbReference type="InterPro" id="IPR012337">
    <property type="entry name" value="RNaseH-like_sf"/>
</dbReference>
<dbReference type="AlphaFoldDB" id="A0A914NNZ3"/>
<protein>
    <submittedName>
        <fullName evidence="4">DNA-directed DNA polymerase family B exonuclease domain-containing protein</fullName>
    </submittedName>
</protein>
<dbReference type="WBParaSite" id="Minc3s08533g42345">
    <property type="protein sequence ID" value="Minc3s08533g42345"/>
    <property type="gene ID" value="Minc3s08533g42345"/>
</dbReference>
<dbReference type="GO" id="GO:0006272">
    <property type="term" value="P:leading strand elongation"/>
    <property type="evidence" value="ECO:0007669"/>
    <property type="project" value="TreeGrafter"/>
</dbReference>
<dbReference type="GO" id="GO:0003682">
    <property type="term" value="F:chromatin binding"/>
    <property type="evidence" value="ECO:0007669"/>
    <property type="project" value="TreeGrafter"/>
</dbReference>
<feature type="domain" description="DNA-directed DNA polymerase family B exonuclease" evidence="2">
    <location>
        <begin position="170"/>
        <end position="343"/>
    </location>
</feature>
<organism evidence="3 4">
    <name type="scientific">Meloidogyne incognita</name>
    <name type="common">Southern root-knot nematode worm</name>
    <name type="synonym">Oxyuris incognita</name>
    <dbReference type="NCBI Taxonomy" id="6306"/>
    <lineage>
        <taxon>Eukaryota</taxon>
        <taxon>Metazoa</taxon>
        <taxon>Ecdysozoa</taxon>
        <taxon>Nematoda</taxon>
        <taxon>Chromadorea</taxon>
        <taxon>Rhabditida</taxon>
        <taxon>Tylenchina</taxon>
        <taxon>Tylenchomorpha</taxon>
        <taxon>Tylenchoidea</taxon>
        <taxon>Meloidogynidae</taxon>
        <taxon>Meloidogyninae</taxon>
        <taxon>Meloidogyne</taxon>
        <taxon>Meloidogyne incognita group</taxon>
    </lineage>
</organism>
<reference evidence="4" key="1">
    <citation type="submission" date="2022-11" db="UniProtKB">
        <authorList>
            <consortium name="WormBaseParasite"/>
        </authorList>
    </citation>
    <scope>IDENTIFICATION</scope>
</reference>
<dbReference type="GO" id="GO:1902975">
    <property type="term" value="P:mitotic DNA replication initiation"/>
    <property type="evidence" value="ECO:0007669"/>
    <property type="project" value="TreeGrafter"/>
</dbReference>
<evidence type="ECO:0000259" key="2">
    <source>
        <dbReference type="Pfam" id="PF03104"/>
    </source>
</evidence>
<dbReference type="GO" id="GO:0006273">
    <property type="term" value="P:lagging strand elongation"/>
    <property type="evidence" value="ECO:0007669"/>
    <property type="project" value="TreeGrafter"/>
</dbReference>
<proteinExistence type="predicted"/>
<evidence type="ECO:0000313" key="4">
    <source>
        <dbReference type="WBParaSite" id="Minc3s08533g42345"/>
    </source>
</evidence>
<dbReference type="InterPro" id="IPR036397">
    <property type="entry name" value="RNaseH_sf"/>
</dbReference>
<feature type="coiled-coil region" evidence="1">
    <location>
        <begin position="44"/>
        <end position="71"/>
    </location>
</feature>
<dbReference type="GO" id="GO:0003697">
    <property type="term" value="F:single-stranded DNA binding"/>
    <property type="evidence" value="ECO:0007669"/>
    <property type="project" value="TreeGrafter"/>
</dbReference>
<dbReference type="GO" id="GO:0003688">
    <property type="term" value="F:DNA replication origin binding"/>
    <property type="evidence" value="ECO:0007669"/>
    <property type="project" value="TreeGrafter"/>
</dbReference>
<dbReference type="PANTHER" id="PTHR45861">
    <property type="entry name" value="DNA POLYMERASE ALPHA CATALYTIC SUBUNIT"/>
    <property type="match status" value="1"/>
</dbReference>
<dbReference type="GO" id="GO:0005658">
    <property type="term" value="C:alpha DNA polymerase:primase complex"/>
    <property type="evidence" value="ECO:0007669"/>
    <property type="project" value="TreeGrafter"/>
</dbReference>
<keyword evidence="3" id="KW-1185">Reference proteome</keyword>
<name>A0A914NNZ3_MELIC</name>
<dbReference type="Pfam" id="PF03104">
    <property type="entry name" value="DNA_pol_B_exo1"/>
    <property type="match status" value="1"/>
</dbReference>
<dbReference type="SUPFAM" id="SSF53098">
    <property type="entry name" value="Ribonuclease H-like"/>
    <property type="match status" value="1"/>
</dbReference>
<dbReference type="PANTHER" id="PTHR45861:SF1">
    <property type="entry name" value="DNA POLYMERASE ALPHA CATALYTIC SUBUNIT"/>
    <property type="match status" value="1"/>
</dbReference>
<dbReference type="Gene3D" id="3.30.420.10">
    <property type="entry name" value="Ribonuclease H-like superfamily/Ribonuclease H"/>
    <property type="match status" value="1"/>
</dbReference>
<dbReference type="Gene3D" id="3.30.70.2820">
    <property type="match status" value="1"/>
</dbReference>
<dbReference type="GO" id="GO:0003887">
    <property type="term" value="F:DNA-directed DNA polymerase activity"/>
    <property type="evidence" value="ECO:0007669"/>
    <property type="project" value="TreeGrafter"/>
</dbReference>
<keyword evidence="1" id="KW-0175">Coiled coil</keyword>
<evidence type="ECO:0000256" key="1">
    <source>
        <dbReference type="SAM" id="Coils"/>
    </source>
</evidence>
<sequence>MNAWQILLEQIIYLLKKQFQSAQPCIPSTSITSLQLDQPDIENIDLTENEIMDVENGNNNFEDNIETIQAETQIFTKSPSIETKTTTQRKRDASPISIPERPMKLLRVDSDSLKFYFLDAFENIYTKPVCNQMFISPDASVPKECQTVEVWAKCNFGRIPTNFSGDCFSHVMNTTTTALERVLIEREIYGPCWLQIRNAKKKEDGDPHVSYCQHEYSLNMDQMDYISMSSTLPTPLPPPSITLVALNILTALNPKTKDIQIVMISLIHHSCNLEMSTNFDPKSLITKRFCVVSKFNKGLPLPFDLEDQLKKNGISSMIRKVGDELSLLNIFLSKIAELDPDMIL</sequence>
<accession>A0A914NNZ3</accession>